<dbReference type="GO" id="GO:0003700">
    <property type="term" value="F:DNA-binding transcription factor activity"/>
    <property type="evidence" value="ECO:0007669"/>
    <property type="project" value="InterPro"/>
</dbReference>
<organism evidence="2 3">
    <name type="scientific">Streptomyces scabichelini</name>
    <dbReference type="NCBI Taxonomy" id="2711217"/>
    <lineage>
        <taxon>Bacteria</taxon>
        <taxon>Bacillati</taxon>
        <taxon>Actinomycetota</taxon>
        <taxon>Actinomycetes</taxon>
        <taxon>Kitasatosporales</taxon>
        <taxon>Streptomycetaceae</taxon>
        <taxon>Streptomyces</taxon>
    </lineage>
</organism>
<proteinExistence type="predicted"/>
<dbReference type="AlphaFoldDB" id="A0A6G4VNV0"/>
<comment type="caution">
    <text evidence="2">The sequence shown here is derived from an EMBL/GenBank/DDBJ whole genome shotgun (WGS) entry which is preliminary data.</text>
</comment>
<dbReference type="SUPFAM" id="SSF46785">
    <property type="entry name" value="Winged helix' DNA-binding domain"/>
    <property type="match status" value="1"/>
</dbReference>
<dbReference type="CDD" id="cd00090">
    <property type="entry name" value="HTH_ARSR"/>
    <property type="match status" value="1"/>
</dbReference>
<evidence type="ECO:0000313" key="2">
    <source>
        <dbReference type="EMBL" id="NGO15453.1"/>
    </source>
</evidence>
<accession>A0A6G4VNV0</accession>
<dbReference type="Pfam" id="PF12840">
    <property type="entry name" value="HTH_20"/>
    <property type="match status" value="1"/>
</dbReference>
<evidence type="ECO:0000313" key="3">
    <source>
        <dbReference type="Proteomes" id="UP000472335"/>
    </source>
</evidence>
<reference evidence="2 3" key="1">
    <citation type="submission" date="2020-02" db="EMBL/GenBank/DDBJ databases">
        <title>Whole-genome analyses of novel actinobacteria.</title>
        <authorList>
            <person name="Sahin N."/>
            <person name="Gencbay T."/>
        </authorList>
    </citation>
    <scope>NUCLEOTIDE SEQUENCE [LARGE SCALE GENOMIC DNA]</scope>
    <source>
        <strain evidence="2 3">HC44</strain>
    </source>
</reference>
<evidence type="ECO:0000259" key="1">
    <source>
        <dbReference type="SMART" id="SM00418"/>
    </source>
</evidence>
<dbReference type="Gene3D" id="1.10.10.10">
    <property type="entry name" value="Winged helix-like DNA-binding domain superfamily/Winged helix DNA-binding domain"/>
    <property type="match status" value="1"/>
</dbReference>
<feature type="domain" description="HTH arsR-type" evidence="1">
    <location>
        <begin position="14"/>
        <end position="108"/>
    </location>
</feature>
<dbReference type="Proteomes" id="UP000472335">
    <property type="component" value="Unassembled WGS sequence"/>
</dbReference>
<gene>
    <name evidence="2" type="ORF">G5C60_49745</name>
</gene>
<protein>
    <submittedName>
        <fullName evidence="2">Winged helix-turn-helix transcriptional regulator</fullName>
    </submittedName>
</protein>
<keyword evidence="3" id="KW-1185">Reference proteome</keyword>
<dbReference type="InterPro" id="IPR036390">
    <property type="entry name" value="WH_DNA-bd_sf"/>
</dbReference>
<dbReference type="InterPro" id="IPR001845">
    <property type="entry name" value="HTH_ArsR_DNA-bd_dom"/>
</dbReference>
<dbReference type="InterPro" id="IPR036388">
    <property type="entry name" value="WH-like_DNA-bd_sf"/>
</dbReference>
<dbReference type="EMBL" id="JAAKZY010000393">
    <property type="protein sequence ID" value="NGO15453.1"/>
    <property type="molecule type" value="Genomic_DNA"/>
</dbReference>
<name>A0A6G4VNV0_9ACTN</name>
<dbReference type="RefSeq" id="WP_165270771.1">
    <property type="nucleotide sequence ID" value="NZ_JAAKZY010000393.1"/>
</dbReference>
<sequence>MADDGTTDITLDTAALRVLAHPTRLALLNRLRQQGPATVRQLAAHLGLDSGAASYHLRRLAAGGLIEEDTERGTKRDRWWRALHRISVHDPATSPDDAASRAYAQAVALADGETLRRVAAEVVPVMPDEWFDVSGFMSYMLQLTPGELDAMKGELARVIERYRDQRPTDGAERVAVHLQLFPLLDDEA</sequence>
<dbReference type="PANTHER" id="PTHR38600:SF1">
    <property type="entry name" value="TRANSCRIPTIONAL REGULATORY PROTEIN"/>
    <property type="match status" value="1"/>
</dbReference>
<dbReference type="SMART" id="SM00418">
    <property type="entry name" value="HTH_ARSR"/>
    <property type="match status" value="1"/>
</dbReference>
<dbReference type="InterPro" id="IPR011991">
    <property type="entry name" value="ArsR-like_HTH"/>
</dbReference>
<dbReference type="PANTHER" id="PTHR38600">
    <property type="entry name" value="TRANSCRIPTIONAL REGULATORY PROTEIN"/>
    <property type="match status" value="1"/>
</dbReference>